<proteinExistence type="predicted"/>
<keyword evidence="3" id="KW-1185">Reference proteome</keyword>
<dbReference type="Pfam" id="PF07944">
    <property type="entry name" value="Beta-AFase-like_GH127_cat"/>
    <property type="match status" value="1"/>
</dbReference>
<protein>
    <recommendedName>
        <fullName evidence="1">Non-reducing end beta-L-arabinofuranosidase-like GH127 catalytic domain-containing protein</fullName>
    </recommendedName>
</protein>
<dbReference type="PANTHER" id="PTHR31151:SF0">
    <property type="entry name" value="PROLINE-TRNA LIGASE (DUF1680)"/>
    <property type="match status" value="1"/>
</dbReference>
<organism evidence="2 3">
    <name type="scientific">Camellia sinensis</name>
    <name type="common">Tea plant</name>
    <name type="synonym">Thea sinensis</name>
    <dbReference type="NCBI Taxonomy" id="4442"/>
    <lineage>
        <taxon>Eukaryota</taxon>
        <taxon>Viridiplantae</taxon>
        <taxon>Streptophyta</taxon>
        <taxon>Embryophyta</taxon>
        <taxon>Tracheophyta</taxon>
        <taxon>Spermatophyta</taxon>
        <taxon>Magnoliopsida</taxon>
        <taxon>eudicotyledons</taxon>
        <taxon>Gunneridae</taxon>
        <taxon>Pentapetalae</taxon>
        <taxon>asterids</taxon>
        <taxon>Ericales</taxon>
        <taxon>Theaceae</taxon>
        <taxon>Camellia</taxon>
    </lineage>
</organism>
<reference evidence="3" key="1">
    <citation type="journal article" date="2020" name="Nat. Commun.">
        <title>Genome assembly of wild tea tree DASZ reveals pedigree and selection history of tea varieties.</title>
        <authorList>
            <person name="Zhang W."/>
            <person name="Zhang Y."/>
            <person name="Qiu H."/>
            <person name="Guo Y."/>
            <person name="Wan H."/>
            <person name="Zhang X."/>
            <person name="Scossa F."/>
            <person name="Alseekh S."/>
            <person name="Zhang Q."/>
            <person name="Wang P."/>
            <person name="Xu L."/>
            <person name="Schmidt M.H."/>
            <person name="Jia X."/>
            <person name="Li D."/>
            <person name="Zhu A."/>
            <person name="Guo F."/>
            <person name="Chen W."/>
            <person name="Ni D."/>
            <person name="Usadel B."/>
            <person name="Fernie A.R."/>
            <person name="Wen W."/>
        </authorList>
    </citation>
    <scope>NUCLEOTIDE SEQUENCE [LARGE SCALE GENOMIC DNA]</scope>
    <source>
        <strain evidence="3">cv. G240</strain>
    </source>
</reference>
<evidence type="ECO:0000313" key="3">
    <source>
        <dbReference type="Proteomes" id="UP000593564"/>
    </source>
</evidence>
<name>A0A7J7HQ32_CAMSI</name>
<reference evidence="2 3" key="2">
    <citation type="submission" date="2020-07" db="EMBL/GenBank/DDBJ databases">
        <title>Genome assembly of wild tea tree DASZ reveals pedigree and selection history of tea varieties.</title>
        <authorList>
            <person name="Zhang W."/>
        </authorList>
    </citation>
    <scope>NUCLEOTIDE SEQUENCE [LARGE SCALE GENOMIC DNA]</scope>
    <source>
        <strain evidence="3">cv. G240</strain>
        <tissue evidence="2">Leaf</tissue>
    </source>
</reference>
<gene>
    <name evidence="2" type="ORF">HYC85_007605</name>
</gene>
<dbReference type="PANTHER" id="PTHR31151">
    <property type="entry name" value="PROLINE-TRNA LIGASE (DUF1680)"/>
    <property type="match status" value="1"/>
</dbReference>
<dbReference type="InterPro" id="IPR012878">
    <property type="entry name" value="Beta-AFase-like_GH127_cat"/>
</dbReference>
<dbReference type="OrthoDB" id="5358475at2759"/>
<comment type="caution">
    <text evidence="2">The sequence shown here is derived from an EMBL/GenBank/DDBJ whole genome shotgun (WGS) entry which is preliminary data.</text>
</comment>
<dbReference type="Proteomes" id="UP000593564">
    <property type="component" value="Unassembled WGS sequence"/>
</dbReference>
<evidence type="ECO:0000259" key="1">
    <source>
        <dbReference type="Pfam" id="PF07944"/>
    </source>
</evidence>
<accession>A0A7J7HQ32</accession>
<dbReference type="EMBL" id="JACBKZ010000003">
    <property type="protein sequence ID" value="KAF5954749.1"/>
    <property type="molecule type" value="Genomic_DNA"/>
</dbReference>
<dbReference type="AlphaFoldDB" id="A0A7J7HQ32"/>
<sequence length="156" mass="18116">MWASTHNDNLKEKMYVVVSALSASRDKMGTGYLSAFPSEQFDRFEAIKPVWAPYYTIHKIMAGLLDQYILTENAQALKMLTWMVDYFYNSVLNLITKYSVERHYLSLNEETGGMNDVLYKLYAVTGDWRHLLLAHLFDKPCSLRLLAVKRQILVTH</sequence>
<evidence type="ECO:0000313" key="2">
    <source>
        <dbReference type="EMBL" id="KAF5954749.1"/>
    </source>
</evidence>
<feature type="domain" description="Non-reducing end beta-L-arabinofuranosidase-like GH127 catalytic" evidence="1">
    <location>
        <begin position="1"/>
        <end position="150"/>
    </location>
</feature>